<feature type="transmembrane region" description="Helical" evidence="7">
    <location>
        <begin position="21"/>
        <end position="40"/>
    </location>
</feature>
<keyword evidence="6" id="KW-0456">Lyase</keyword>
<gene>
    <name evidence="9" type="ORF">ENS64_04025</name>
</gene>
<proteinExistence type="predicted"/>
<protein>
    <recommendedName>
        <fullName evidence="8">HTTM-like domain-containing protein</fullName>
    </recommendedName>
</protein>
<evidence type="ECO:0000256" key="7">
    <source>
        <dbReference type="SAM" id="Phobius"/>
    </source>
</evidence>
<feature type="domain" description="HTTM-like" evidence="8">
    <location>
        <begin position="13"/>
        <end position="270"/>
    </location>
</feature>
<comment type="subcellular location">
    <subcellularLocation>
        <location evidence="1">Endomembrane system</location>
        <topology evidence="1">Multi-pass membrane protein</topology>
    </subcellularLocation>
</comment>
<dbReference type="InterPro" id="IPR053935">
    <property type="entry name" value="VKGC_lumenal_dom"/>
</dbReference>
<evidence type="ECO:0000256" key="1">
    <source>
        <dbReference type="ARBA" id="ARBA00004127"/>
    </source>
</evidence>
<keyword evidence="3 7" id="KW-1133">Transmembrane helix</keyword>
<evidence type="ECO:0000313" key="9">
    <source>
        <dbReference type="EMBL" id="HGT38416.1"/>
    </source>
</evidence>
<dbReference type="PANTHER" id="PTHR12639">
    <property type="entry name" value="VITAMIN K-DEPENDENT GAMMA-CARBOXYLASE"/>
    <property type="match status" value="1"/>
</dbReference>
<comment type="caution">
    <text evidence="9">The sequence shown here is derived from an EMBL/GenBank/DDBJ whole genome shotgun (WGS) entry which is preliminary data.</text>
</comment>
<dbReference type="PANTHER" id="PTHR12639:SF7">
    <property type="entry name" value="HTTM DOMAIN-CONTAINING PROTEIN"/>
    <property type="match status" value="1"/>
</dbReference>
<evidence type="ECO:0000256" key="6">
    <source>
        <dbReference type="ARBA" id="ARBA00023239"/>
    </source>
</evidence>
<evidence type="ECO:0000256" key="2">
    <source>
        <dbReference type="ARBA" id="ARBA00022692"/>
    </source>
</evidence>
<dbReference type="GO" id="GO:0008488">
    <property type="term" value="F:gamma-glutamyl carboxylase activity"/>
    <property type="evidence" value="ECO:0007669"/>
    <property type="project" value="InterPro"/>
</dbReference>
<dbReference type="EMBL" id="DSVQ01000007">
    <property type="protein sequence ID" value="HGT38416.1"/>
    <property type="molecule type" value="Genomic_DNA"/>
</dbReference>
<dbReference type="SMART" id="SM00752">
    <property type="entry name" value="HTTM"/>
    <property type="match status" value="1"/>
</dbReference>
<keyword evidence="2 7" id="KW-0812">Transmembrane</keyword>
<dbReference type="Pfam" id="PF22777">
    <property type="entry name" value="VKGC_lumenal_dom"/>
    <property type="match status" value="1"/>
</dbReference>
<dbReference type="InterPro" id="IPR053934">
    <property type="entry name" value="HTTM_dom"/>
</dbReference>
<keyword evidence="4 7" id="KW-0472">Membrane</keyword>
<evidence type="ECO:0000256" key="5">
    <source>
        <dbReference type="ARBA" id="ARBA00023157"/>
    </source>
</evidence>
<dbReference type="AlphaFoldDB" id="A0A7C4LJW1"/>
<dbReference type="InterPro" id="IPR011020">
    <property type="entry name" value="HTTM-like"/>
</dbReference>
<dbReference type="GO" id="GO:0012505">
    <property type="term" value="C:endomembrane system"/>
    <property type="evidence" value="ECO:0007669"/>
    <property type="project" value="UniProtKB-SubCell"/>
</dbReference>
<dbReference type="InterPro" id="IPR007782">
    <property type="entry name" value="VKG_COase"/>
</dbReference>
<sequence length="491" mass="55931">MQPPRTSVFESWFRPIDPITLVLFRIAFGGLMCLDALHNLRHAEQFFPAWEFRPPPLPWEMLEGLPPVPAAPCLMAAAVAAALIAAGCRVRAASVVFGIAYAALYLWDPTQFNNHHYLIVMLAGWLAVVRPDQDASWEVWRRPARRLQPTPWWHLGIFLFHIALVYSFGAINKLNADWLQGEPLSIWLAVEQHWPIVGPWLVHPAAKYVFAYGGLVFDAVIVPLLLWRRTRGLALLGTLFFHLTNSVLFRIGPFPWLMLASNVLFLDRGATRRFVSSWWPAADGVAESATGGAVGAWQPVQPSRAVMVGLTTYALLHCVLPFRVYLYPGNPEWTEEAKNYSWRMMLSHKDVFVGILIVDLADGKTWEVDPRKYLTRRQLRGKGVWGNPRHLAFFARHLRREALARGFRDPFVKVDAVASLNGRPYQYLVDPRIDLSQAEQPFWRLPPWIVPLIPNQPIGDYSFLDPEIKRQRVLEVLARQHAELLSAAQVR</sequence>
<feature type="transmembrane region" description="Helical" evidence="7">
    <location>
        <begin position="152"/>
        <end position="172"/>
    </location>
</feature>
<organism evidence="9">
    <name type="scientific">Schlesneria paludicola</name>
    <dbReference type="NCBI Taxonomy" id="360056"/>
    <lineage>
        <taxon>Bacteria</taxon>
        <taxon>Pseudomonadati</taxon>
        <taxon>Planctomycetota</taxon>
        <taxon>Planctomycetia</taxon>
        <taxon>Planctomycetales</taxon>
        <taxon>Planctomycetaceae</taxon>
        <taxon>Schlesneria</taxon>
    </lineage>
</organism>
<reference evidence="9" key="1">
    <citation type="journal article" date="2020" name="mSystems">
        <title>Genome- and Community-Level Interaction Insights into Carbon Utilization and Element Cycling Functions of Hydrothermarchaeota in Hydrothermal Sediment.</title>
        <authorList>
            <person name="Zhou Z."/>
            <person name="Liu Y."/>
            <person name="Xu W."/>
            <person name="Pan J."/>
            <person name="Luo Z.H."/>
            <person name="Li M."/>
        </authorList>
    </citation>
    <scope>NUCLEOTIDE SEQUENCE [LARGE SCALE GENOMIC DNA]</scope>
    <source>
        <strain evidence="9">SpSt-508</strain>
    </source>
</reference>
<accession>A0A7C4LJW1</accession>
<evidence type="ECO:0000256" key="4">
    <source>
        <dbReference type="ARBA" id="ARBA00023136"/>
    </source>
</evidence>
<keyword evidence="5" id="KW-1015">Disulfide bond</keyword>
<dbReference type="GO" id="GO:0019842">
    <property type="term" value="F:vitamin binding"/>
    <property type="evidence" value="ECO:0007669"/>
    <property type="project" value="TreeGrafter"/>
</dbReference>
<feature type="transmembrane region" description="Helical" evidence="7">
    <location>
        <begin position="209"/>
        <end position="227"/>
    </location>
</feature>
<evidence type="ECO:0000259" key="8">
    <source>
        <dbReference type="SMART" id="SM00752"/>
    </source>
</evidence>
<feature type="transmembrane region" description="Helical" evidence="7">
    <location>
        <begin position="64"/>
        <end position="85"/>
    </location>
</feature>
<evidence type="ECO:0000256" key="3">
    <source>
        <dbReference type="ARBA" id="ARBA00022989"/>
    </source>
</evidence>
<name>A0A7C4LJW1_9PLAN</name>
<dbReference type="Pfam" id="PF05090">
    <property type="entry name" value="HTTM"/>
    <property type="match status" value="1"/>
</dbReference>